<protein>
    <submittedName>
        <fullName evidence="2">Uncharacterized protein</fullName>
    </submittedName>
</protein>
<feature type="region of interest" description="Disordered" evidence="1">
    <location>
        <begin position="90"/>
        <end position="111"/>
    </location>
</feature>
<keyword evidence="3" id="KW-1185">Reference proteome</keyword>
<accession>A0ABQ0ZXE5</accession>
<dbReference type="EMBL" id="BLKI01000010">
    <property type="protein sequence ID" value="GFF68120.1"/>
    <property type="molecule type" value="Genomic_DNA"/>
</dbReference>
<evidence type="ECO:0000313" key="2">
    <source>
        <dbReference type="EMBL" id="GFF68120.1"/>
    </source>
</evidence>
<dbReference type="Proteomes" id="UP000465220">
    <property type="component" value="Unassembled WGS sequence"/>
</dbReference>
<evidence type="ECO:0000313" key="3">
    <source>
        <dbReference type="Proteomes" id="UP000465220"/>
    </source>
</evidence>
<feature type="compositionally biased region" description="Polar residues" evidence="1">
    <location>
        <begin position="1"/>
        <end position="10"/>
    </location>
</feature>
<proteinExistence type="predicted"/>
<sequence length="111" mass="11771">MAIGLQSQKSPRLPPLAPASKKRKLGHICGKSHTRDCWPLGGTCGRRHPADKPCRPAAPASRRQPAARRQAPTVLNITINGDGIAITISAHPQSAGDVPPPAKKPRKKAAR</sequence>
<name>A0ABQ0ZXE5_ASPLE</name>
<feature type="compositionally biased region" description="Low complexity" evidence="1">
    <location>
        <begin position="55"/>
        <end position="72"/>
    </location>
</feature>
<evidence type="ECO:0000256" key="1">
    <source>
        <dbReference type="SAM" id="MobiDB-lite"/>
    </source>
</evidence>
<gene>
    <name evidence="2" type="ORF">IFM60648_02490</name>
</gene>
<comment type="caution">
    <text evidence="2">The sequence shown here is derived from an EMBL/GenBank/DDBJ whole genome shotgun (WGS) entry which is preliminary data.</text>
</comment>
<organism evidence="2 3">
    <name type="scientific">Aspergillus lentulus</name>
    <dbReference type="NCBI Taxonomy" id="293939"/>
    <lineage>
        <taxon>Eukaryota</taxon>
        <taxon>Fungi</taxon>
        <taxon>Dikarya</taxon>
        <taxon>Ascomycota</taxon>
        <taxon>Pezizomycotina</taxon>
        <taxon>Eurotiomycetes</taxon>
        <taxon>Eurotiomycetidae</taxon>
        <taxon>Eurotiales</taxon>
        <taxon>Aspergillaceae</taxon>
        <taxon>Aspergillus</taxon>
        <taxon>Aspergillus subgen. Fumigati</taxon>
    </lineage>
</organism>
<feature type="region of interest" description="Disordered" evidence="1">
    <location>
        <begin position="1"/>
        <end position="25"/>
    </location>
</feature>
<reference evidence="2 3" key="1">
    <citation type="submission" date="2020-01" db="EMBL/GenBank/DDBJ databases">
        <title>Draft genome sequence of Aspergillus lentulus IFM 60648.</title>
        <authorList>
            <person name="Takahashi H."/>
            <person name="Yaguchi T."/>
        </authorList>
    </citation>
    <scope>NUCLEOTIDE SEQUENCE [LARGE SCALE GENOMIC DNA]</scope>
    <source>
        <strain evidence="2 3">IFM 60648</strain>
    </source>
</reference>
<feature type="region of interest" description="Disordered" evidence="1">
    <location>
        <begin position="41"/>
        <end position="73"/>
    </location>
</feature>